<sequence length="384" mass="42617">MPSSSSDVPINFIHTNNPLVQSFIKRCHTVSYLETQKAALENCNRNGDGDFFKNEAIASAAYPATDGSSDDMLSVIRSSLKRGNGSVEDKPSIEKEISENEKRNKELLKYLKTVNVNLKPDPIEVKEDVSSSSESDTFSYPDFLPPPYNTWDLQKMSASKLDEWKSSFNPPLEESLCKLISRLVEMEKLQHLTILKERTRETVSPTMAVNNRTSFSKDAHQFKQLKQSDSSCPQAGFDGDLHHFGCCMQELDMPKCTCQRCHSKWNSGASSPARPSTKPCRASCSRCNKCAKAPVILDSRNVPARRALSCSASSPKIRSAVKTTSTKLLLPSAAVAYSLPDSESSKWKQPRTKRKPCRKNGAITSKLKSIPVISKEKCSPADQQ</sequence>
<protein>
    <recommendedName>
        <fullName evidence="4">Family with sequence similarity 217 member A</fullName>
    </recommendedName>
</protein>
<dbReference type="PANTHER" id="PTHR22145:SF4">
    <property type="entry name" value="PROTEIN FAM217A"/>
    <property type="match status" value="1"/>
</dbReference>
<reference evidence="2 3" key="1">
    <citation type="journal article" date="2019" name="Proc. Natl. Acad. Sci. U.S.A.">
        <title>Regulatory changes in pterin and carotenoid genes underlie balanced color polymorphisms in the wall lizard.</title>
        <authorList>
            <person name="Andrade P."/>
            <person name="Pinho C."/>
            <person name="Perez I de Lanuza G."/>
            <person name="Afonso S."/>
            <person name="Brejcha J."/>
            <person name="Rubin C.J."/>
            <person name="Wallerman O."/>
            <person name="Pereira P."/>
            <person name="Sabatino S.J."/>
            <person name="Bellati A."/>
            <person name="Pellitteri-Rosa D."/>
            <person name="Bosakova Z."/>
            <person name="Bunikis I."/>
            <person name="Carretero M.A."/>
            <person name="Feiner N."/>
            <person name="Marsik P."/>
            <person name="Pauperio F."/>
            <person name="Salvi D."/>
            <person name="Soler L."/>
            <person name="While G.M."/>
            <person name="Uller T."/>
            <person name="Font E."/>
            <person name="Andersson L."/>
            <person name="Carneiro M."/>
        </authorList>
    </citation>
    <scope>NUCLEOTIDE SEQUENCE</scope>
</reference>
<dbReference type="Pfam" id="PF15344">
    <property type="entry name" value="FAM217"/>
    <property type="match status" value="1"/>
</dbReference>
<evidence type="ECO:0008006" key="4">
    <source>
        <dbReference type="Google" id="ProtNLM"/>
    </source>
</evidence>
<dbReference type="AlphaFoldDB" id="A0A670I866"/>
<feature type="compositionally biased region" description="Basic residues" evidence="1">
    <location>
        <begin position="348"/>
        <end position="358"/>
    </location>
</feature>
<dbReference type="OMA" id="CSAVENN"/>
<feature type="region of interest" description="Disordered" evidence="1">
    <location>
        <begin position="341"/>
        <end position="361"/>
    </location>
</feature>
<dbReference type="InterPro" id="IPR029266">
    <property type="entry name" value="FAM217"/>
</dbReference>
<dbReference type="GeneTree" id="ENSGT00940000154543"/>
<evidence type="ECO:0000256" key="1">
    <source>
        <dbReference type="SAM" id="MobiDB-lite"/>
    </source>
</evidence>
<organism evidence="2 3">
    <name type="scientific">Podarcis muralis</name>
    <name type="common">Wall lizard</name>
    <name type="synonym">Lacerta muralis</name>
    <dbReference type="NCBI Taxonomy" id="64176"/>
    <lineage>
        <taxon>Eukaryota</taxon>
        <taxon>Metazoa</taxon>
        <taxon>Chordata</taxon>
        <taxon>Craniata</taxon>
        <taxon>Vertebrata</taxon>
        <taxon>Euteleostomi</taxon>
        <taxon>Lepidosauria</taxon>
        <taxon>Squamata</taxon>
        <taxon>Bifurcata</taxon>
        <taxon>Unidentata</taxon>
        <taxon>Episquamata</taxon>
        <taxon>Laterata</taxon>
        <taxon>Lacertibaenia</taxon>
        <taxon>Lacertidae</taxon>
        <taxon>Podarcis</taxon>
    </lineage>
</organism>
<dbReference type="PANTHER" id="PTHR22145">
    <property type="entry name" value="SI:CH211-266K22.6"/>
    <property type="match status" value="1"/>
</dbReference>
<accession>A0A670I866</accession>
<reference evidence="2" key="3">
    <citation type="submission" date="2025-09" db="UniProtKB">
        <authorList>
            <consortium name="Ensembl"/>
        </authorList>
    </citation>
    <scope>IDENTIFICATION</scope>
</reference>
<evidence type="ECO:0000313" key="2">
    <source>
        <dbReference type="Ensembl" id="ENSPMRP00000007907.1"/>
    </source>
</evidence>
<dbReference type="Proteomes" id="UP000472272">
    <property type="component" value="Chromosome 7"/>
</dbReference>
<name>A0A670I866_PODMU</name>
<dbReference type="Ensembl" id="ENSPMRT00000008456.1">
    <property type="protein sequence ID" value="ENSPMRP00000007907.1"/>
    <property type="gene ID" value="ENSPMRG00000005337.1"/>
</dbReference>
<proteinExistence type="predicted"/>
<keyword evidence="3" id="KW-1185">Reference proteome</keyword>
<reference evidence="2" key="2">
    <citation type="submission" date="2025-08" db="UniProtKB">
        <authorList>
            <consortium name="Ensembl"/>
        </authorList>
    </citation>
    <scope>IDENTIFICATION</scope>
</reference>
<evidence type="ECO:0000313" key="3">
    <source>
        <dbReference type="Proteomes" id="UP000472272"/>
    </source>
</evidence>